<dbReference type="SUPFAM" id="SSF63748">
    <property type="entry name" value="Tudor/PWWP/MBT"/>
    <property type="match status" value="1"/>
</dbReference>
<feature type="domain" description="WW" evidence="4">
    <location>
        <begin position="781"/>
        <end position="814"/>
    </location>
</feature>
<evidence type="ECO:0000313" key="6">
    <source>
        <dbReference type="Proteomes" id="UP000002729"/>
    </source>
</evidence>
<dbReference type="Gene3D" id="2.20.70.10">
    <property type="match status" value="1"/>
</dbReference>
<dbReference type="RefSeq" id="XP_009033506.1">
    <property type="nucleotide sequence ID" value="XM_009035258.1"/>
</dbReference>
<dbReference type="Pfam" id="PF10152">
    <property type="entry name" value="CCDC53"/>
    <property type="match status" value="2"/>
</dbReference>
<evidence type="ECO:0000259" key="4">
    <source>
        <dbReference type="PROSITE" id="PS50020"/>
    </source>
</evidence>
<feature type="compositionally biased region" description="Acidic residues" evidence="3">
    <location>
        <begin position="253"/>
        <end position="263"/>
    </location>
</feature>
<feature type="compositionally biased region" description="Low complexity" evidence="3">
    <location>
        <begin position="265"/>
        <end position="274"/>
    </location>
</feature>
<dbReference type="PANTHER" id="PTHR13015">
    <property type="entry name" value="PROTEIN AD-016-RELATED"/>
    <property type="match status" value="1"/>
</dbReference>
<evidence type="ECO:0000256" key="3">
    <source>
        <dbReference type="SAM" id="MobiDB-lite"/>
    </source>
</evidence>
<feature type="region of interest" description="Disordered" evidence="3">
    <location>
        <begin position="217"/>
        <end position="320"/>
    </location>
</feature>
<dbReference type="KEGG" id="aaf:AURANDRAFT_70638"/>
<dbReference type="InParanoid" id="F0XYP8"/>
<feature type="compositionally biased region" description="Basic and acidic residues" evidence="3">
    <location>
        <begin position="624"/>
        <end position="639"/>
    </location>
</feature>
<dbReference type="Proteomes" id="UP000002729">
    <property type="component" value="Unassembled WGS sequence"/>
</dbReference>
<dbReference type="CDD" id="cd20384">
    <property type="entry name" value="Tudor_ZGPAT"/>
    <property type="match status" value="1"/>
</dbReference>
<dbReference type="InterPro" id="IPR001202">
    <property type="entry name" value="WW_dom"/>
</dbReference>
<feature type="compositionally biased region" description="Low complexity" evidence="3">
    <location>
        <begin position="688"/>
        <end position="705"/>
    </location>
</feature>
<dbReference type="eggNOG" id="ENOG502R6CA">
    <property type="taxonomic scope" value="Eukaryota"/>
</dbReference>
<organism evidence="6">
    <name type="scientific">Aureococcus anophagefferens</name>
    <name type="common">Harmful bloom alga</name>
    <dbReference type="NCBI Taxonomy" id="44056"/>
    <lineage>
        <taxon>Eukaryota</taxon>
        <taxon>Sar</taxon>
        <taxon>Stramenopiles</taxon>
        <taxon>Ochrophyta</taxon>
        <taxon>Pelagophyceae</taxon>
        <taxon>Pelagomonadales</taxon>
        <taxon>Pelagomonadaceae</taxon>
        <taxon>Aureococcus</taxon>
    </lineage>
</organism>
<dbReference type="SUPFAM" id="SSF101447">
    <property type="entry name" value="Formin homology 2 domain (FH2 domain)"/>
    <property type="match status" value="1"/>
</dbReference>
<feature type="compositionally biased region" description="Low complexity" evidence="3">
    <location>
        <begin position="943"/>
        <end position="956"/>
    </location>
</feature>
<dbReference type="SMART" id="SM00333">
    <property type="entry name" value="TUDOR"/>
    <property type="match status" value="1"/>
</dbReference>
<feature type="region of interest" description="Disordered" evidence="3">
    <location>
        <begin position="153"/>
        <end position="190"/>
    </location>
</feature>
<keyword evidence="2" id="KW-0175">Coiled coil</keyword>
<dbReference type="InterPro" id="IPR019309">
    <property type="entry name" value="WASHC3"/>
</dbReference>
<evidence type="ECO:0000256" key="1">
    <source>
        <dbReference type="ARBA" id="ARBA00006290"/>
    </source>
</evidence>
<feature type="coiled-coil region" evidence="2">
    <location>
        <begin position="1803"/>
        <end position="1830"/>
    </location>
</feature>
<dbReference type="InterPro" id="IPR036020">
    <property type="entry name" value="WW_dom_sf"/>
</dbReference>
<protein>
    <recommendedName>
        <fullName evidence="4">WW domain-containing protein</fullName>
    </recommendedName>
</protein>
<dbReference type="GO" id="GO:0071203">
    <property type="term" value="C:WASH complex"/>
    <property type="evidence" value="ECO:0007669"/>
    <property type="project" value="InterPro"/>
</dbReference>
<dbReference type="Gene3D" id="2.30.30.140">
    <property type="match status" value="1"/>
</dbReference>
<evidence type="ECO:0000256" key="2">
    <source>
        <dbReference type="SAM" id="Coils"/>
    </source>
</evidence>
<evidence type="ECO:0000313" key="5">
    <source>
        <dbReference type="EMBL" id="EGB12483.1"/>
    </source>
</evidence>
<sequence>MGRPSILVSQPHTSHAVAAGAAAAAGAAVVDPARYPIAPLRPNADTAAEALERSLAAFGAGEAERRRTRVEAYGAPRPPASGAGAGEVDDYATLRRERPAAPLDVAAFLGAVSVGRVDEALDQLAGASVHAADGRRAASEAYAAARRDAAAAAAALRPGRGGAAAGRRRRARPEDSTPRPPYLAPARSASAGADVGSLFGESASLAGCARYTTDPTRSTAFRGAVPRRRRPRPEPALAAGPDDVRVDTFVADGDGDGDAEEPAAAERGAGAPEGRASRAKLERGASRAKLERGASRGKLERGASRGKLERGASRGKLERGASRGKLVPVLWWGDDVARDDEVPPSEAGGVAAPAADEAPPGDLFWGFEPPPATPPRSPRGGPPRWLTSPRRLLDEADLEDARVIEAARVDTAAATGAKACEARVVAARRAAAVLLVYVRAARREFPAAVLAKEAAKWHSRAAADDVKGRELRIEALEELREAARRPIEALIARAMAVVADAQEAVVRAPRARSPADARLLGAVNVEDALRERLRSTLKTHDVRVEAARGDLRLARAAFAECRAAERAARGRSGSLAFAQRLLGRARRRLGRRRDRGRVALKLQALQRRRSVQHLVGWRIRTAHDAGARGPGDADARSDARTFATEATWGSASTEAPPRPRNARPTMRPNVGAANREGFQTNYAGRTSAGAPAPAAPAGGGAAAAPEGDAGALALYGWRRGDFCLAAWEDGLWYPGRVAEDVGDGTYDVVFSDGDFRAGVPAEEIAPRDDDGGDGGGAYLEGAPPDEWEEVATDDGDIYYWNTATGEAAWERPRVEDLVEERVHIDEFGNVVVRSRGWVTGRISYLPAVATLRDGELRVVSHASRRGGRPAYDKTMAVPRGTSTARAGRPGRPHSLRVVAPPPPGGRKPKVRELDCRTGAGVAFWESAIEDAQRAPAARRARARGAAAADDAAAPRPSDVEDPREAFVVRVDARELAALPARLALLRASGARAGGRRRGADDAFAEDLAAVVTRDFTLASLGRSVAYLARGGGVASVGDAALALVAVKCVRLVGLVPHALGELARLKRERANLKRFAFGALQLRLPLLSAVVCDLLAALCKEKEGLRVVDAVLDRVDGAARFGDAALARAPLAPAAPRGAADARPPRYAALADLLNARGADAPLAAAAARLFAATCDAEKTRSAALARGALYCRAANAVVRVAPAAAAPKATLAKSASRDRAPAARRRRAPPDVLARAAAGAGGARGEEHRCPPLLAISRAAAAAGDPAARALGAAADARGRSLADRAMRAAWLAGDARADGVLRALGEDLEADRASLGARRRPAAPAAGDPPRLADALRAMDGDLVFGDGLADLDARMTRTVADRRAARAERSRLAQLHRARARDAAARRDGRAAAAAEAARTAPAAAARDDPRLERYARMLKMHVPYGAVRAKMAAEGLDVALLDAPEPAAEPGAAPRAGGAVLAKYLKMLQMHVPRGAVENKMRADGLDPALLDGGAGSSSAQAADAAVDVAAPAVVRRGPPPGCERKPRVKTRRVYLDYASDDDALASGDWWRGFDAPLRSEASADLEDVFGLVDRGAAAAGAAAPKKAQPASKKRSLVTELFGDRRALELNVLHGNVRARDDAVVETLLTLDGGRLGARALADGVARCLEPLKAFFAGESEIRAVQAAVRRDGFRDADAARLLAPSLDAPSALFAVVACGVPRCAAKVGYLWLEATYADRCAELVDGGVAPLKTAANQLAGSYGLRDVLRTALGVANFANHGTARAQRPGYVARHARVKPQVLRRELGGLADAAQATSRDALAEELRALTAERHGADAERERLAAEGSAVSDLAAARVARVVADVDVDLERASPRAVFFLLPRARRPRSKPPLLLGLEAALLDVNADVDGCVQINQ</sequence>
<accession>F0XYP8</accession>
<dbReference type="PROSITE" id="PS50020">
    <property type="entry name" value="WW_DOMAIN_2"/>
    <property type="match status" value="1"/>
</dbReference>
<comment type="similarity">
    <text evidence="1">Belongs to the CCDC53 family.</text>
</comment>
<dbReference type="OrthoDB" id="1577640at2759"/>
<feature type="region of interest" description="Disordered" evidence="3">
    <location>
        <begin position="1210"/>
        <end position="1248"/>
    </location>
</feature>
<dbReference type="PANTHER" id="PTHR13015:SF0">
    <property type="entry name" value="WASH COMPLEX SUBUNIT 3"/>
    <property type="match status" value="1"/>
</dbReference>
<feature type="region of interest" description="Disordered" evidence="3">
    <location>
        <begin position="624"/>
        <end position="705"/>
    </location>
</feature>
<dbReference type="GO" id="GO:0030041">
    <property type="term" value="P:actin filament polymerization"/>
    <property type="evidence" value="ECO:0007669"/>
    <property type="project" value="TreeGrafter"/>
</dbReference>
<dbReference type="SUPFAM" id="SSF51045">
    <property type="entry name" value="WW domain"/>
    <property type="match status" value="1"/>
</dbReference>
<dbReference type="SMART" id="SM00456">
    <property type="entry name" value="WW"/>
    <property type="match status" value="1"/>
</dbReference>
<name>F0XYP8_AURAN</name>
<dbReference type="CDD" id="cd00201">
    <property type="entry name" value="WW"/>
    <property type="match status" value="1"/>
</dbReference>
<dbReference type="EMBL" id="GL833121">
    <property type="protein sequence ID" value="EGB12483.1"/>
    <property type="molecule type" value="Genomic_DNA"/>
</dbReference>
<feature type="region of interest" description="Disordered" evidence="3">
    <location>
        <begin position="939"/>
        <end position="960"/>
    </location>
</feature>
<dbReference type="InterPro" id="IPR042201">
    <property type="entry name" value="FH2_Formin_sf"/>
</dbReference>
<dbReference type="Pfam" id="PF00397">
    <property type="entry name" value="WW"/>
    <property type="match status" value="1"/>
</dbReference>
<keyword evidence="6" id="KW-1185">Reference proteome</keyword>
<feature type="compositionally biased region" description="Basic and acidic residues" evidence="3">
    <location>
        <begin position="275"/>
        <end position="320"/>
    </location>
</feature>
<feature type="region of interest" description="Disordered" evidence="3">
    <location>
        <begin position="865"/>
        <end position="911"/>
    </location>
</feature>
<gene>
    <name evidence="5" type="ORF">AURANDRAFT_70638</name>
</gene>
<feature type="region of interest" description="Disordered" evidence="3">
    <location>
        <begin position="763"/>
        <end position="782"/>
    </location>
</feature>
<reference evidence="5 6" key="1">
    <citation type="journal article" date="2011" name="Proc. Natl. Acad. Sci. U.S.A.">
        <title>Niche of harmful alga Aureococcus anophagefferens revealed through ecogenomics.</title>
        <authorList>
            <person name="Gobler C.J."/>
            <person name="Berry D.L."/>
            <person name="Dyhrman S.T."/>
            <person name="Wilhelm S.W."/>
            <person name="Salamov A."/>
            <person name="Lobanov A.V."/>
            <person name="Zhang Y."/>
            <person name="Collier J.L."/>
            <person name="Wurch L.L."/>
            <person name="Kustka A.B."/>
            <person name="Dill B.D."/>
            <person name="Shah M."/>
            <person name="VerBerkmoes N.C."/>
            <person name="Kuo A."/>
            <person name="Terry A."/>
            <person name="Pangilinan J."/>
            <person name="Lindquist E.A."/>
            <person name="Lucas S."/>
            <person name="Paulsen I.T."/>
            <person name="Hattenrath-Lehmann T.K."/>
            <person name="Talmage S.C."/>
            <person name="Walker E.A."/>
            <person name="Koch F."/>
            <person name="Burson A.M."/>
            <person name="Marcoval M.A."/>
            <person name="Tang Y.Z."/>
            <person name="Lecleir G.R."/>
            <person name="Coyne K.J."/>
            <person name="Berg G.M."/>
            <person name="Bertrand E.M."/>
            <person name="Saito M.A."/>
            <person name="Gladyshev V.N."/>
            <person name="Grigoriev I.V."/>
        </authorList>
    </citation>
    <scope>NUCLEOTIDE SEQUENCE [LARGE SCALE GENOMIC DNA]</scope>
    <source>
        <strain evidence="6">CCMP 1984</strain>
    </source>
</reference>
<dbReference type="Gene3D" id="1.20.58.2220">
    <property type="entry name" value="Formin, FH2 domain"/>
    <property type="match status" value="1"/>
</dbReference>
<dbReference type="GeneID" id="20227847"/>
<dbReference type="InterPro" id="IPR002999">
    <property type="entry name" value="Tudor"/>
</dbReference>
<proteinExistence type="inferred from homology"/>
<dbReference type="GO" id="GO:0006887">
    <property type="term" value="P:exocytosis"/>
    <property type="evidence" value="ECO:0007669"/>
    <property type="project" value="TreeGrafter"/>
</dbReference>